<keyword evidence="9 16" id="KW-0028">Amino-acid biosynthesis</keyword>
<keyword evidence="19" id="KW-1185">Reference proteome</keyword>
<comment type="subunit">
    <text evidence="5 16">Heteromultimer composed of HisG and HisZ subunits.</text>
</comment>
<comment type="function">
    <text evidence="15 16">Catalyzes the condensation of ATP and 5-phosphoribose 1-diphosphate to form N'-(5'-phosphoribosyl)-ATP (PR-ATP). Has a crucial role in the pathway because the rate of histidine biosynthesis seems to be controlled primarily by regulation of HisG enzymatic activity.</text>
</comment>
<evidence type="ECO:0000313" key="19">
    <source>
        <dbReference type="Proteomes" id="UP000441399"/>
    </source>
</evidence>
<protein>
    <recommendedName>
        <fullName evidence="7 16">ATP phosphoribosyltransferase</fullName>
        <shortName evidence="16">ATP-PRT</shortName>
        <shortName evidence="16">ATP-PRTase</shortName>
        <ecNumber evidence="6 16">2.4.2.17</ecNumber>
    </recommendedName>
</protein>
<gene>
    <name evidence="16 18" type="primary">hisG</name>
    <name evidence="18" type="ORF">OPDIPICF_00560</name>
</gene>
<keyword evidence="13 16" id="KW-0067">ATP-binding</keyword>
<evidence type="ECO:0000256" key="7">
    <source>
        <dbReference type="ARBA" id="ARBA00020998"/>
    </source>
</evidence>
<dbReference type="GO" id="GO:0000105">
    <property type="term" value="P:L-histidine biosynthetic process"/>
    <property type="evidence" value="ECO:0007669"/>
    <property type="project" value="UniProtKB-UniRule"/>
</dbReference>
<evidence type="ECO:0000259" key="17">
    <source>
        <dbReference type="Pfam" id="PF01634"/>
    </source>
</evidence>
<evidence type="ECO:0000256" key="12">
    <source>
        <dbReference type="ARBA" id="ARBA00022741"/>
    </source>
</evidence>
<dbReference type="NCBIfam" id="TIGR00070">
    <property type="entry name" value="hisG"/>
    <property type="match status" value="1"/>
</dbReference>
<dbReference type="InterPro" id="IPR018198">
    <property type="entry name" value="ATP_PRibTrfase_CS"/>
</dbReference>
<keyword evidence="10 16" id="KW-0328">Glycosyltransferase</keyword>
<dbReference type="EMBL" id="CACSIO010000001">
    <property type="protein sequence ID" value="CAA0083652.1"/>
    <property type="molecule type" value="Genomic_DNA"/>
</dbReference>
<keyword evidence="14 16" id="KW-0368">Histidine biosynthesis</keyword>
<proteinExistence type="inferred from homology"/>
<evidence type="ECO:0000256" key="9">
    <source>
        <dbReference type="ARBA" id="ARBA00022605"/>
    </source>
</evidence>
<dbReference type="SUPFAM" id="SSF53850">
    <property type="entry name" value="Periplasmic binding protein-like II"/>
    <property type="match status" value="1"/>
</dbReference>
<comment type="pathway">
    <text evidence="3 16">Amino-acid biosynthesis; L-histidine biosynthesis; L-histidine from 5-phospho-alpha-D-ribose 1-diphosphate: step 1/9.</text>
</comment>
<accession>A0A5S9N1X3</accession>
<feature type="domain" description="ATP phosphoribosyltransferase catalytic" evidence="17">
    <location>
        <begin position="55"/>
        <end position="214"/>
    </location>
</feature>
<evidence type="ECO:0000256" key="3">
    <source>
        <dbReference type="ARBA" id="ARBA00004667"/>
    </source>
</evidence>
<sequence>MYESPLTIALTKGRILKETLPLLEAANIRPIDDVFKSRKLLFETNLPNVRLLILRGSDVTTYVRYGTADMGIAGKDMLMEYGCESAEQCGDQGIYEVLDLNIARCQLMTAGKVDQAPIRDRRIKVATKFINVAKAYYAERGVQADIIKLYGAMELAPIMGLADEIIDIVDTGNTLKANGLVPWDEIADISSRLIVNKASMKMKHADIQNLINCIAKAVG</sequence>
<evidence type="ECO:0000256" key="16">
    <source>
        <dbReference type="HAMAP-Rule" id="MF_01018"/>
    </source>
</evidence>
<dbReference type="InterPro" id="IPR001348">
    <property type="entry name" value="ATP_PRibTrfase_HisG"/>
</dbReference>
<dbReference type="PROSITE" id="PS01316">
    <property type="entry name" value="ATP_P_PHORIBOSYLTR"/>
    <property type="match status" value="1"/>
</dbReference>
<dbReference type="OrthoDB" id="9801867at2"/>
<dbReference type="GO" id="GO:0005737">
    <property type="term" value="C:cytoplasm"/>
    <property type="evidence" value="ECO:0007669"/>
    <property type="project" value="UniProtKB-SubCell"/>
</dbReference>
<comment type="domain">
    <text evidence="16">Lacks the C-terminal regulatory region which is replaced by HisZ.</text>
</comment>
<name>A0A5S9N1X3_9GAMM</name>
<evidence type="ECO:0000256" key="13">
    <source>
        <dbReference type="ARBA" id="ARBA00022840"/>
    </source>
</evidence>
<dbReference type="GO" id="GO:0005524">
    <property type="term" value="F:ATP binding"/>
    <property type="evidence" value="ECO:0007669"/>
    <property type="project" value="UniProtKB-KW"/>
</dbReference>
<dbReference type="UniPathway" id="UPA00031">
    <property type="reaction ID" value="UER00006"/>
</dbReference>
<evidence type="ECO:0000256" key="4">
    <source>
        <dbReference type="ARBA" id="ARBA00009489"/>
    </source>
</evidence>
<dbReference type="CDD" id="cd13595">
    <property type="entry name" value="PBP2_HisGs"/>
    <property type="match status" value="1"/>
</dbReference>
<evidence type="ECO:0000256" key="11">
    <source>
        <dbReference type="ARBA" id="ARBA00022679"/>
    </source>
</evidence>
<dbReference type="HAMAP" id="MF_01018">
    <property type="entry name" value="HisG_Short"/>
    <property type="match status" value="1"/>
</dbReference>
<evidence type="ECO:0000256" key="1">
    <source>
        <dbReference type="ARBA" id="ARBA00000915"/>
    </source>
</evidence>
<evidence type="ECO:0000256" key="10">
    <source>
        <dbReference type="ARBA" id="ARBA00022676"/>
    </source>
</evidence>
<dbReference type="AlphaFoldDB" id="A0A5S9N1X3"/>
<evidence type="ECO:0000256" key="2">
    <source>
        <dbReference type="ARBA" id="ARBA00004496"/>
    </source>
</evidence>
<comment type="similarity">
    <text evidence="4 16">Belongs to the ATP phosphoribosyltransferase family. Short subfamily.</text>
</comment>
<dbReference type="EC" id="2.4.2.17" evidence="6 16"/>
<keyword evidence="11 16" id="KW-0808">Transferase</keyword>
<comment type="catalytic activity">
    <reaction evidence="1 16">
        <text>1-(5-phospho-beta-D-ribosyl)-ATP + diphosphate = 5-phospho-alpha-D-ribose 1-diphosphate + ATP</text>
        <dbReference type="Rhea" id="RHEA:18473"/>
        <dbReference type="ChEBI" id="CHEBI:30616"/>
        <dbReference type="ChEBI" id="CHEBI:33019"/>
        <dbReference type="ChEBI" id="CHEBI:58017"/>
        <dbReference type="ChEBI" id="CHEBI:73183"/>
        <dbReference type="EC" id="2.4.2.17"/>
    </reaction>
</comment>
<dbReference type="GO" id="GO:0003879">
    <property type="term" value="F:ATP phosphoribosyltransferase activity"/>
    <property type="evidence" value="ECO:0007669"/>
    <property type="project" value="UniProtKB-UniRule"/>
</dbReference>
<dbReference type="PANTHER" id="PTHR21403:SF8">
    <property type="entry name" value="ATP PHOSPHORIBOSYLTRANSFERASE"/>
    <property type="match status" value="1"/>
</dbReference>
<dbReference type="Gene3D" id="3.40.190.10">
    <property type="entry name" value="Periplasmic binding protein-like II"/>
    <property type="match status" value="2"/>
</dbReference>
<dbReference type="InterPro" id="IPR024893">
    <property type="entry name" value="ATP_PRibTrfase_HisG_short"/>
</dbReference>
<evidence type="ECO:0000256" key="8">
    <source>
        <dbReference type="ARBA" id="ARBA00022490"/>
    </source>
</evidence>
<comment type="subcellular location">
    <subcellularLocation>
        <location evidence="2 16">Cytoplasm</location>
    </subcellularLocation>
</comment>
<evidence type="ECO:0000256" key="14">
    <source>
        <dbReference type="ARBA" id="ARBA00023102"/>
    </source>
</evidence>
<evidence type="ECO:0000313" key="18">
    <source>
        <dbReference type="EMBL" id="CAA0083652.1"/>
    </source>
</evidence>
<dbReference type="InterPro" id="IPR013820">
    <property type="entry name" value="ATP_PRibTrfase_cat"/>
</dbReference>
<dbReference type="Proteomes" id="UP000441399">
    <property type="component" value="Unassembled WGS sequence"/>
</dbReference>
<keyword evidence="12 16" id="KW-0547">Nucleotide-binding</keyword>
<evidence type="ECO:0000256" key="15">
    <source>
        <dbReference type="ARBA" id="ARBA00024861"/>
    </source>
</evidence>
<dbReference type="PANTHER" id="PTHR21403">
    <property type="entry name" value="ATP PHOSPHORIBOSYLTRANSFERASE ATP-PRTASE"/>
    <property type="match status" value="1"/>
</dbReference>
<evidence type="ECO:0000256" key="6">
    <source>
        <dbReference type="ARBA" id="ARBA00011946"/>
    </source>
</evidence>
<keyword evidence="8 16" id="KW-0963">Cytoplasm</keyword>
<evidence type="ECO:0000256" key="5">
    <source>
        <dbReference type="ARBA" id="ARBA00011496"/>
    </source>
</evidence>
<reference evidence="18 19" key="1">
    <citation type="submission" date="2019-11" db="EMBL/GenBank/DDBJ databases">
        <authorList>
            <person name="Holert J."/>
        </authorList>
    </citation>
    <scope>NUCLEOTIDE SEQUENCE [LARGE SCALE GENOMIC DNA]</scope>
    <source>
        <strain evidence="18">SB11_3</strain>
    </source>
</reference>
<dbReference type="Pfam" id="PF01634">
    <property type="entry name" value="HisG"/>
    <property type="match status" value="1"/>
</dbReference>
<organism evidence="18 19">
    <name type="scientific">BD1-7 clade bacterium</name>
    <dbReference type="NCBI Taxonomy" id="2029982"/>
    <lineage>
        <taxon>Bacteria</taxon>
        <taxon>Pseudomonadati</taxon>
        <taxon>Pseudomonadota</taxon>
        <taxon>Gammaproteobacteria</taxon>
        <taxon>Cellvibrionales</taxon>
        <taxon>Spongiibacteraceae</taxon>
        <taxon>BD1-7 clade</taxon>
    </lineage>
</organism>